<evidence type="ECO:0008006" key="5">
    <source>
        <dbReference type="Google" id="ProtNLM"/>
    </source>
</evidence>
<dbReference type="Pfam" id="PF02992">
    <property type="entry name" value="Transposase_21"/>
    <property type="match status" value="1"/>
</dbReference>
<gene>
    <name evidence="3" type="ORF">CK203_035070</name>
</gene>
<comment type="caution">
    <text evidence="3">The sequence shown here is derived from an EMBL/GenBank/DDBJ whole genome shotgun (WGS) entry which is preliminary data.</text>
</comment>
<reference evidence="3 4" key="1">
    <citation type="journal article" date="2018" name="PLoS Genet.">
        <title>Population sequencing reveals clonal diversity and ancestral inbreeding in the grapevine cultivar Chardonnay.</title>
        <authorList>
            <person name="Roach M.J."/>
            <person name="Johnson D.L."/>
            <person name="Bohlmann J."/>
            <person name="van Vuuren H.J."/>
            <person name="Jones S.J."/>
            <person name="Pretorius I.S."/>
            <person name="Schmidt S.A."/>
            <person name="Borneman A.R."/>
        </authorList>
    </citation>
    <scope>NUCLEOTIDE SEQUENCE [LARGE SCALE GENOMIC DNA]</scope>
    <source>
        <strain evidence="4">cv. Chardonnay</strain>
        <tissue evidence="3">Leaf</tissue>
    </source>
</reference>
<dbReference type="PANTHER" id="PTHR10775:SF179">
    <property type="entry name" value="TRANSPOSON, EN_SPM-LIKE, TRANSPOSASE-ASSOCIATED DOMAIN PROTEIN"/>
    <property type="match status" value="1"/>
</dbReference>
<dbReference type="InterPro" id="IPR004242">
    <property type="entry name" value="Transposase_21"/>
</dbReference>
<feature type="domain" description="DUF4218" evidence="2">
    <location>
        <begin position="350"/>
        <end position="452"/>
    </location>
</feature>
<dbReference type="InterPro" id="IPR025452">
    <property type="entry name" value="DUF4218"/>
</dbReference>
<organism evidence="3 4">
    <name type="scientific">Vitis vinifera</name>
    <name type="common">Grape</name>
    <dbReference type="NCBI Taxonomy" id="29760"/>
    <lineage>
        <taxon>Eukaryota</taxon>
        <taxon>Viridiplantae</taxon>
        <taxon>Streptophyta</taxon>
        <taxon>Embryophyta</taxon>
        <taxon>Tracheophyta</taxon>
        <taxon>Spermatophyta</taxon>
        <taxon>Magnoliopsida</taxon>
        <taxon>eudicotyledons</taxon>
        <taxon>Gunneridae</taxon>
        <taxon>Pentapetalae</taxon>
        <taxon>rosids</taxon>
        <taxon>Vitales</taxon>
        <taxon>Vitaceae</taxon>
        <taxon>Viteae</taxon>
        <taxon>Vitis</taxon>
    </lineage>
</organism>
<evidence type="ECO:0000259" key="2">
    <source>
        <dbReference type="Pfam" id="PF13960"/>
    </source>
</evidence>
<dbReference type="AlphaFoldDB" id="A0A438I9P8"/>
<proteinExistence type="predicted"/>
<evidence type="ECO:0000259" key="1">
    <source>
        <dbReference type="Pfam" id="PF13952"/>
    </source>
</evidence>
<accession>A0A438I9P8</accession>
<dbReference type="Proteomes" id="UP000288805">
    <property type="component" value="Unassembled WGS sequence"/>
</dbReference>
<sequence length="691" mass="79158">MDGLIKAFRALSILGDMLPLNNELPLSMYEAKKTLNTLGMEYEKIHACPNDCILYRNEFKDATSCPTCGTSRWKLDGTSTKKRKGVPAKVIWYFPSIPRFRRLFQSPKIAKDLIWHAQEREFDGKMRHPSDFPSWKLVDHRWPDFASEPRNLRLAISADGVECYDVHQQEVFTLRVVLLWTINDFPTYGNLSGCVVKGYFTCPICGEDTYSHRLKHGKKNSYTGHRRFLPCNHPFRKQKKAFNGKQEFSSPPQPLSGKEILRKIDVISNSWGKNKNSRGKLNVNTTNCWKKKSIFFDLEYWKYLHVRHSLDVMHIEKNVCKSIIGTLLNIPSKTKDGLNSRLDLLKMGLSKVVDVSALDKLQNDLVVTLCLLEKYFPPSFFDIMLHLTVHLVREVRLCGPVYLRWMYPFERFMKVLKGYVRNHNRPEGCIVECYIVEEAIEFCTEYLSNVDAIGIPISANIGQQVGAPIPGGQIEAAIGNNEPISETLKWIAHGPSHYVSKYHGYVINGCQYHTKERDDLRATQNSGVSIVASTMQIASAKDQNPMFGELCFYDIITEIWDLDYTMFRIPVFKCDWVDNKNGIKVDDLGFTLVDFSKIAHKSDHFILASQAKQVFYVQDQLDPRWSVVLSTPQKDFLDMEGGEDFVDNSIEQHPFIGALPQIEAFDVMDDSDATCMRGDCEGIWIENKSSM</sequence>
<dbReference type="PANTHER" id="PTHR10775">
    <property type="entry name" value="OS08G0208400 PROTEIN"/>
    <property type="match status" value="1"/>
</dbReference>
<name>A0A438I9P8_VITVI</name>
<feature type="domain" description="DUF4216" evidence="1">
    <location>
        <begin position="560"/>
        <end position="628"/>
    </location>
</feature>
<evidence type="ECO:0000313" key="4">
    <source>
        <dbReference type="Proteomes" id="UP000288805"/>
    </source>
</evidence>
<dbReference type="InterPro" id="IPR025312">
    <property type="entry name" value="DUF4216"/>
</dbReference>
<dbReference type="Pfam" id="PF13960">
    <property type="entry name" value="DUF4218"/>
    <property type="match status" value="1"/>
</dbReference>
<dbReference type="EMBL" id="QGNW01000129">
    <property type="protein sequence ID" value="RVW93410.1"/>
    <property type="molecule type" value="Genomic_DNA"/>
</dbReference>
<dbReference type="Pfam" id="PF13952">
    <property type="entry name" value="DUF4216"/>
    <property type="match status" value="1"/>
</dbReference>
<protein>
    <recommendedName>
        <fullName evidence="5">DUF4218 domain-containing protein</fullName>
    </recommendedName>
</protein>
<evidence type="ECO:0000313" key="3">
    <source>
        <dbReference type="EMBL" id="RVW93410.1"/>
    </source>
</evidence>